<proteinExistence type="inferred from homology"/>
<keyword evidence="3" id="KW-0479">Metal-binding</keyword>
<feature type="disulfide bond" description="Redox-active" evidence="4">
    <location>
        <begin position="96"/>
        <end position="100"/>
    </location>
</feature>
<feature type="signal peptide" evidence="5">
    <location>
        <begin position="1"/>
        <end position="27"/>
    </location>
</feature>
<comment type="similarity">
    <text evidence="1">Belongs to the SCO1/2 family.</text>
</comment>
<feature type="chain" id="PRO_5038499531" description="Thioredoxin domain-containing protein" evidence="5">
    <location>
        <begin position="28"/>
        <end position="230"/>
    </location>
</feature>
<evidence type="ECO:0000256" key="1">
    <source>
        <dbReference type="ARBA" id="ARBA00010996"/>
    </source>
</evidence>
<dbReference type="GO" id="GO:0046872">
    <property type="term" value="F:metal ion binding"/>
    <property type="evidence" value="ECO:0007669"/>
    <property type="project" value="UniProtKB-KW"/>
</dbReference>
<sequence length="230" mass="24871">MTMTRTLRRSRPGVAAALALAASLALTACGSSEPASSGNGAVVTQDEDRSLYKGTEVDTAFAKPDLRFTDTEGKPFDLRKQTAGRTVLLFFGYTNCPDVCPTTLSDLALALREQPKDVRDKTDVVFVSTDPDRDTPQVLKKWLASFNKDFIGLRGDLQQVKQAALSLGIEVEEPEVHHDGSVHSSHGAQVPAFLPTDDKAHVLYTSNTPMKSFAHDLPLLAKGKQSTTAK</sequence>
<feature type="binding site" evidence="3">
    <location>
        <position position="96"/>
    </location>
    <ligand>
        <name>Cu cation</name>
        <dbReference type="ChEBI" id="CHEBI:23378"/>
    </ligand>
</feature>
<evidence type="ECO:0000313" key="7">
    <source>
        <dbReference type="EMBL" id="ELS56458.1"/>
    </source>
</evidence>
<dbReference type="CDD" id="cd02968">
    <property type="entry name" value="SCO"/>
    <property type="match status" value="1"/>
</dbReference>
<gene>
    <name evidence="7" type="ORF">STVIR_2556</name>
</gene>
<dbReference type="PANTHER" id="PTHR12151:SF25">
    <property type="entry name" value="LINALOOL DEHYDRATASE_ISOMERASE DOMAIN-CONTAINING PROTEIN"/>
    <property type="match status" value="1"/>
</dbReference>
<evidence type="ECO:0000256" key="2">
    <source>
        <dbReference type="ARBA" id="ARBA00023008"/>
    </source>
</evidence>
<name>L8PKB3_STRVR</name>
<dbReference type="Gene3D" id="3.40.30.10">
    <property type="entry name" value="Glutaredoxin"/>
    <property type="match status" value="1"/>
</dbReference>
<keyword evidence="2 3" id="KW-0186">Copper</keyword>
<dbReference type="SUPFAM" id="SSF52833">
    <property type="entry name" value="Thioredoxin-like"/>
    <property type="match status" value="1"/>
</dbReference>
<feature type="domain" description="Thioredoxin" evidence="6">
    <location>
        <begin position="57"/>
        <end position="208"/>
    </location>
</feature>
<reference evidence="7 8" key="1">
    <citation type="journal article" date="2013" name="Genome Announc.">
        <title>Draft Genome Sequence of Streptomyces viridochromogenes Strain Tu57, Producer of Avilamycin.</title>
        <authorList>
            <person name="Gruning B.A."/>
            <person name="Erxleben A."/>
            <person name="Hahnlein A."/>
            <person name="Gunther S."/>
        </authorList>
    </citation>
    <scope>NUCLEOTIDE SEQUENCE [LARGE SCALE GENOMIC DNA]</scope>
    <source>
        <strain evidence="7 8">Tue57</strain>
    </source>
</reference>
<accession>L8PKB3</accession>
<dbReference type="EMBL" id="AMLP01000084">
    <property type="protein sequence ID" value="ELS56458.1"/>
    <property type="molecule type" value="Genomic_DNA"/>
</dbReference>
<keyword evidence="5" id="KW-0732">Signal</keyword>
<organism evidence="7 8">
    <name type="scientific">Streptomyces viridochromogenes Tue57</name>
    <dbReference type="NCBI Taxonomy" id="1160705"/>
    <lineage>
        <taxon>Bacteria</taxon>
        <taxon>Bacillati</taxon>
        <taxon>Actinomycetota</taxon>
        <taxon>Actinomycetes</taxon>
        <taxon>Kitasatosporales</taxon>
        <taxon>Streptomycetaceae</taxon>
        <taxon>Streptomyces</taxon>
    </lineage>
</organism>
<dbReference type="InterPro" id="IPR036249">
    <property type="entry name" value="Thioredoxin-like_sf"/>
</dbReference>
<dbReference type="AlphaFoldDB" id="L8PKB3"/>
<evidence type="ECO:0000256" key="5">
    <source>
        <dbReference type="SAM" id="SignalP"/>
    </source>
</evidence>
<feature type="binding site" evidence="3">
    <location>
        <position position="100"/>
    </location>
    <ligand>
        <name>Cu cation</name>
        <dbReference type="ChEBI" id="CHEBI:23378"/>
    </ligand>
</feature>
<evidence type="ECO:0000313" key="8">
    <source>
        <dbReference type="Proteomes" id="UP000011205"/>
    </source>
</evidence>
<dbReference type="InterPro" id="IPR013766">
    <property type="entry name" value="Thioredoxin_domain"/>
</dbReference>
<dbReference type="Pfam" id="PF02630">
    <property type="entry name" value="SCO1-SenC"/>
    <property type="match status" value="1"/>
</dbReference>
<dbReference type="PROSITE" id="PS51257">
    <property type="entry name" value="PROKAR_LIPOPROTEIN"/>
    <property type="match status" value="1"/>
</dbReference>
<comment type="caution">
    <text evidence="7">The sequence shown here is derived from an EMBL/GenBank/DDBJ whole genome shotgun (WGS) entry which is preliminary data.</text>
</comment>
<evidence type="ECO:0000259" key="6">
    <source>
        <dbReference type="PROSITE" id="PS51352"/>
    </source>
</evidence>
<dbReference type="InterPro" id="IPR003782">
    <property type="entry name" value="SCO1/SenC"/>
</dbReference>
<keyword evidence="4" id="KW-1015">Disulfide bond</keyword>
<evidence type="ECO:0000256" key="3">
    <source>
        <dbReference type="PIRSR" id="PIRSR603782-1"/>
    </source>
</evidence>
<dbReference type="Proteomes" id="UP000011205">
    <property type="component" value="Unassembled WGS sequence"/>
</dbReference>
<protein>
    <recommendedName>
        <fullName evidence="6">Thioredoxin domain-containing protein</fullName>
    </recommendedName>
</protein>
<dbReference type="PROSITE" id="PS51352">
    <property type="entry name" value="THIOREDOXIN_2"/>
    <property type="match status" value="1"/>
</dbReference>
<dbReference type="PANTHER" id="PTHR12151">
    <property type="entry name" value="ELECTRON TRANSPORT PROTIN SCO1/SENC FAMILY MEMBER"/>
    <property type="match status" value="1"/>
</dbReference>
<dbReference type="PATRIC" id="fig|1160705.3.peg.2536"/>
<evidence type="ECO:0000256" key="4">
    <source>
        <dbReference type="PIRSR" id="PIRSR603782-2"/>
    </source>
</evidence>